<dbReference type="SUPFAM" id="SSF53448">
    <property type="entry name" value="Nucleotide-diphospho-sugar transferases"/>
    <property type="match status" value="1"/>
</dbReference>
<accession>A0A2S5CMR3</accession>
<dbReference type="EMBL" id="PGFZ01000004">
    <property type="protein sequence ID" value="POZ52101.1"/>
    <property type="molecule type" value="Genomic_DNA"/>
</dbReference>
<proteinExistence type="predicted"/>
<dbReference type="GO" id="GO:0016740">
    <property type="term" value="F:transferase activity"/>
    <property type="evidence" value="ECO:0007669"/>
    <property type="project" value="UniProtKB-KW"/>
</dbReference>
<feature type="domain" description="Glycosyltransferase 2-like" evidence="1">
    <location>
        <begin position="1"/>
        <end position="158"/>
    </location>
</feature>
<gene>
    <name evidence="2" type="ORF">AADEFJLK_02323</name>
</gene>
<organism evidence="2 3">
    <name type="scientific">Methylovulum psychrotolerans</name>
    <dbReference type="NCBI Taxonomy" id="1704499"/>
    <lineage>
        <taxon>Bacteria</taxon>
        <taxon>Pseudomonadati</taxon>
        <taxon>Pseudomonadota</taxon>
        <taxon>Gammaproteobacteria</taxon>
        <taxon>Methylococcales</taxon>
        <taxon>Methylococcaceae</taxon>
        <taxon>Methylovulum</taxon>
    </lineage>
</organism>
<dbReference type="InterPro" id="IPR001173">
    <property type="entry name" value="Glyco_trans_2-like"/>
</dbReference>
<sequence length="299" mass="33672">MPVYNAENYLQRSISSVLSQSFRDFELIVINDGSTDNSLAIITGFDNTKIRLISQDNRGVSAARNLGIAMSRGQWVAFLDADDEWANGFLGSIFSAIGQYPASGVVYSMTATMMGSKIIHSRISKNKEPLAIDYFSFVLANGDEMNSSCAVIRRDVFDVAGVFPEGIKLGEDTDMWMRAAWITQVVHVPDVLVTVHADASGRKLMDFQEWVPYWVSTYNEWLHAGKIPPQQIKAALEYYQRFVFDRSLICAKKGLRLKACIGLRDVTKPIIVHKKVIIRTLAYIFLPKLMIESLRIIFK</sequence>
<dbReference type="Pfam" id="PF00535">
    <property type="entry name" value="Glycos_transf_2"/>
    <property type="match status" value="1"/>
</dbReference>
<evidence type="ECO:0000313" key="3">
    <source>
        <dbReference type="Proteomes" id="UP000237423"/>
    </source>
</evidence>
<reference evidence="2 3" key="1">
    <citation type="submission" date="2017-11" db="EMBL/GenBank/DDBJ databases">
        <title>Draft Genome Sequence of Methylobacter psychrotolerans Sph1T, an Obligate Methanotroph from Low-Temperature Environments.</title>
        <authorList>
            <person name="Oshkin I.Y."/>
            <person name="Miroshnikov K."/>
            <person name="Belova S.E."/>
            <person name="Korzhenkov A."/>
            <person name="Toshchakov S.V."/>
            <person name="Dedysh S.N."/>
        </authorList>
    </citation>
    <scope>NUCLEOTIDE SEQUENCE [LARGE SCALE GENOMIC DNA]</scope>
    <source>
        <strain evidence="2 3">Sph1</strain>
    </source>
</reference>
<keyword evidence="2" id="KW-0808">Transferase</keyword>
<dbReference type="InterPro" id="IPR029044">
    <property type="entry name" value="Nucleotide-diphossugar_trans"/>
</dbReference>
<dbReference type="PANTHER" id="PTHR43685">
    <property type="entry name" value="GLYCOSYLTRANSFERASE"/>
    <property type="match status" value="1"/>
</dbReference>
<dbReference type="InterPro" id="IPR050834">
    <property type="entry name" value="Glycosyltransf_2"/>
</dbReference>
<dbReference type="PANTHER" id="PTHR43685:SF2">
    <property type="entry name" value="GLYCOSYLTRANSFERASE 2-LIKE DOMAIN-CONTAINING PROTEIN"/>
    <property type="match status" value="1"/>
</dbReference>
<evidence type="ECO:0000313" key="2">
    <source>
        <dbReference type="EMBL" id="POZ52101.1"/>
    </source>
</evidence>
<dbReference type="Proteomes" id="UP000237423">
    <property type="component" value="Unassembled WGS sequence"/>
</dbReference>
<comment type="caution">
    <text evidence="2">The sequence shown here is derived from an EMBL/GenBank/DDBJ whole genome shotgun (WGS) entry which is preliminary data.</text>
</comment>
<dbReference type="AlphaFoldDB" id="A0A2S5CMR3"/>
<dbReference type="Gene3D" id="3.90.550.10">
    <property type="entry name" value="Spore Coat Polysaccharide Biosynthesis Protein SpsA, Chain A"/>
    <property type="match status" value="1"/>
</dbReference>
<name>A0A2S5CMR3_9GAMM</name>
<protein>
    <submittedName>
        <fullName evidence="2">Glycosyltransferase family 2 protein</fullName>
    </submittedName>
</protein>
<evidence type="ECO:0000259" key="1">
    <source>
        <dbReference type="Pfam" id="PF00535"/>
    </source>
</evidence>